<keyword evidence="1" id="KW-1133">Transmembrane helix</keyword>
<feature type="transmembrane region" description="Helical" evidence="1">
    <location>
        <begin position="78"/>
        <end position="100"/>
    </location>
</feature>
<keyword evidence="1" id="KW-0472">Membrane</keyword>
<feature type="transmembrane region" description="Helical" evidence="1">
    <location>
        <begin position="42"/>
        <end position="66"/>
    </location>
</feature>
<evidence type="ECO:0000313" key="3">
    <source>
        <dbReference type="Proteomes" id="UP000283721"/>
    </source>
</evidence>
<dbReference type="AlphaFoldDB" id="A0A413Q971"/>
<comment type="caution">
    <text evidence="2">The sequence shown here is derived from an EMBL/GenBank/DDBJ whole genome shotgun (WGS) entry which is preliminary data.</text>
</comment>
<dbReference type="Proteomes" id="UP000283721">
    <property type="component" value="Unassembled WGS sequence"/>
</dbReference>
<evidence type="ECO:0000256" key="1">
    <source>
        <dbReference type="SAM" id="Phobius"/>
    </source>
</evidence>
<accession>A0A413Q971</accession>
<organism evidence="2 3">
    <name type="scientific">Agathobacter rectalis</name>
    <dbReference type="NCBI Taxonomy" id="39491"/>
    <lineage>
        <taxon>Bacteria</taxon>
        <taxon>Bacillati</taxon>
        <taxon>Bacillota</taxon>
        <taxon>Clostridia</taxon>
        <taxon>Lachnospirales</taxon>
        <taxon>Lachnospiraceae</taxon>
        <taxon>Agathobacter</taxon>
    </lineage>
</organism>
<evidence type="ECO:0000313" key="2">
    <source>
        <dbReference type="EMBL" id="RGZ94798.1"/>
    </source>
</evidence>
<gene>
    <name evidence="2" type="ORF">DW967_02770</name>
</gene>
<protein>
    <submittedName>
        <fullName evidence="2">Uncharacterized protein</fullName>
    </submittedName>
</protein>
<sequence length="138" mass="16128">MRERNKINMYFIISELCLIIFPSTFLFMPITNSDTFCYARYVTVAIGIVFWMSGFLGYGILIYLYLTKMKTRKTQRKCYIFSNSIVSVADIVFVIGILGMITSCLLSMSSTYMRYLCLFIIVSSLNTHLLYSRKYIRE</sequence>
<reference evidence="2 3" key="1">
    <citation type="submission" date="2018-08" db="EMBL/GenBank/DDBJ databases">
        <title>A genome reference for cultivated species of the human gut microbiota.</title>
        <authorList>
            <person name="Zou Y."/>
            <person name="Xue W."/>
            <person name="Luo G."/>
        </authorList>
    </citation>
    <scope>NUCLEOTIDE SEQUENCE [LARGE SCALE GENOMIC DNA]</scope>
    <source>
        <strain evidence="2 3">AM47-6BH</strain>
    </source>
</reference>
<feature type="transmembrane region" description="Helical" evidence="1">
    <location>
        <begin position="112"/>
        <end position="131"/>
    </location>
</feature>
<dbReference type="EMBL" id="QSES01000004">
    <property type="protein sequence ID" value="RGZ94798.1"/>
    <property type="molecule type" value="Genomic_DNA"/>
</dbReference>
<name>A0A413Q971_9FIRM</name>
<proteinExistence type="predicted"/>
<feature type="transmembrane region" description="Helical" evidence="1">
    <location>
        <begin position="7"/>
        <end position="30"/>
    </location>
</feature>
<keyword evidence="1" id="KW-0812">Transmembrane</keyword>